<dbReference type="InterPro" id="IPR000960">
    <property type="entry name" value="Flavin_mOase"/>
</dbReference>
<gene>
    <name evidence="2" type="ORF">HF577_07385</name>
</gene>
<protein>
    <submittedName>
        <fullName evidence="2">NAD(P)/FAD-dependent oxidoreductase</fullName>
    </submittedName>
</protein>
<comment type="caution">
    <text evidence="2">The sequence shown here is derived from an EMBL/GenBank/DDBJ whole genome shotgun (WGS) entry which is preliminary data.</text>
</comment>
<evidence type="ECO:0000313" key="3">
    <source>
        <dbReference type="Proteomes" id="UP001296706"/>
    </source>
</evidence>
<dbReference type="PANTHER" id="PTHR43539">
    <property type="entry name" value="FLAVIN-BINDING MONOOXYGENASE-LIKE PROTEIN (AFU_ORTHOLOGUE AFUA_4G09220)"/>
    <property type="match status" value="1"/>
</dbReference>
<dbReference type="InterPro" id="IPR050982">
    <property type="entry name" value="Auxin_biosynth/cation_transpt"/>
</dbReference>
<evidence type="ECO:0000256" key="1">
    <source>
        <dbReference type="ARBA" id="ARBA00023002"/>
    </source>
</evidence>
<dbReference type="EMBL" id="JAAXKY010000015">
    <property type="protein sequence ID" value="NMH76919.1"/>
    <property type="molecule type" value="Genomic_DNA"/>
</dbReference>
<keyword evidence="3" id="KW-1185">Reference proteome</keyword>
<name>A0ABX1RBA2_9PSEU</name>
<dbReference type="PANTHER" id="PTHR43539:SF78">
    <property type="entry name" value="FLAVIN-CONTAINING MONOOXYGENASE"/>
    <property type="match status" value="1"/>
</dbReference>
<accession>A0ABX1RBA2</accession>
<dbReference type="Proteomes" id="UP001296706">
    <property type="component" value="Unassembled WGS sequence"/>
</dbReference>
<evidence type="ECO:0000313" key="2">
    <source>
        <dbReference type="EMBL" id="NMH76919.1"/>
    </source>
</evidence>
<dbReference type="PIRSF" id="PIRSF000332">
    <property type="entry name" value="FMO"/>
    <property type="match status" value="1"/>
</dbReference>
<organism evidence="2 3">
    <name type="scientific">Pseudonocardia xinjiangensis</name>
    <dbReference type="NCBI Taxonomy" id="75289"/>
    <lineage>
        <taxon>Bacteria</taxon>
        <taxon>Bacillati</taxon>
        <taxon>Actinomycetota</taxon>
        <taxon>Actinomycetes</taxon>
        <taxon>Pseudonocardiales</taxon>
        <taxon>Pseudonocardiaceae</taxon>
        <taxon>Pseudonocardia</taxon>
    </lineage>
</organism>
<keyword evidence="1" id="KW-0560">Oxidoreductase</keyword>
<dbReference type="InterPro" id="IPR036188">
    <property type="entry name" value="FAD/NAD-bd_sf"/>
</dbReference>
<sequence length="390" mass="41326">MVVPIGQGAGQAYVIGGGPAGLAAAAVLKGHGIPATVLERSEVVAASWRTHYDRLRLHTIRSLSGLPGFAIPRSYGRWVARDDLVRYLEGYREHHGLDVRTGTEIERVDQADGAAHDGARWLLRTAGGEELTARTVVVATGHNHTPHLPDWAGRETFTGEFLHAKDYRNPGPYAGRDVLVVGVGNTGAEIAADLAAGGARRVRLAVRTPPHIVRRDVAGWPAQASGILLRHAPRVAVDQAARVQALLSTPDLSAYGLPRPQEGMYTRVLRDRAVPVQDVGLIDAVKSGKVKPVASVAGFEGSGVRLADGSVITPDVVIAATGYRQGLDKMVGHLGMLDGDGRPPASGVAVAPGLYFLGYTISISGALRDIAIEARRIGRAARRDTPMNRS</sequence>
<dbReference type="Pfam" id="PF13738">
    <property type="entry name" value="Pyr_redox_3"/>
    <property type="match status" value="1"/>
</dbReference>
<proteinExistence type="predicted"/>
<reference evidence="2 3" key="1">
    <citation type="submission" date="2020-04" db="EMBL/GenBank/DDBJ databases">
        <authorList>
            <person name="Klaysubun C."/>
            <person name="Duangmal K."/>
            <person name="Lipun K."/>
        </authorList>
    </citation>
    <scope>NUCLEOTIDE SEQUENCE [LARGE SCALE GENOMIC DNA]</scope>
    <source>
        <strain evidence="2 3">JCM 11839</strain>
    </source>
</reference>
<dbReference type="SUPFAM" id="SSF51905">
    <property type="entry name" value="FAD/NAD(P)-binding domain"/>
    <property type="match status" value="2"/>
</dbReference>
<dbReference type="RefSeq" id="WP_169394991.1">
    <property type="nucleotide sequence ID" value="NZ_BAAAJH010000006.1"/>
</dbReference>
<dbReference type="Gene3D" id="3.50.50.60">
    <property type="entry name" value="FAD/NAD(P)-binding domain"/>
    <property type="match status" value="1"/>
</dbReference>
<dbReference type="PRINTS" id="PR00368">
    <property type="entry name" value="FADPNR"/>
</dbReference>
<dbReference type="PRINTS" id="PR00411">
    <property type="entry name" value="PNDRDTASEI"/>
</dbReference>